<name>A0A1G6V6S0_9PSEU</name>
<keyword evidence="2" id="KW-1185">Reference proteome</keyword>
<dbReference type="EMBL" id="FMZE01000009">
    <property type="protein sequence ID" value="SDD49322.1"/>
    <property type="molecule type" value="Genomic_DNA"/>
</dbReference>
<organism evidence="1 2">
    <name type="scientific">Prauserella marina</name>
    <dbReference type="NCBI Taxonomy" id="530584"/>
    <lineage>
        <taxon>Bacteria</taxon>
        <taxon>Bacillati</taxon>
        <taxon>Actinomycetota</taxon>
        <taxon>Actinomycetes</taxon>
        <taxon>Pseudonocardiales</taxon>
        <taxon>Pseudonocardiaceae</taxon>
        <taxon>Prauserella</taxon>
    </lineage>
</organism>
<evidence type="ECO:0000313" key="1">
    <source>
        <dbReference type="EMBL" id="SDD49322.1"/>
    </source>
</evidence>
<dbReference type="InterPro" id="IPR019692">
    <property type="entry name" value="CFP-6_PH"/>
</dbReference>
<gene>
    <name evidence="1" type="ORF">SAMN05421630_10974</name>
</gene>
<dbReference type="AlphaFoldDB" id="A0A1G6V6S0"/>
<dbReference type="Proteomes" id="UP000199494">
    <property type="component" value="Unassembled WGS sequence"/>
</dbReference>
<reference evidence="1 2" key="1">
    <citation type="submission" date="2016-10" db="EMBL/GenBank/DDBJ databases">
        <authorList>
            <person name="de Groot N.N."/>
        </authorList>
    </citation>
    <scope>NUCLEOTIDE SEQUENCE [LARGE SCALE GENOMIC DNA]</scope>
    <source>
        <strain evidence="1 2">CGMCC 4.5506</strain>
    </source>
</reference>
<proteinExistence type="predicted"/>
<protein>
    <submittedName>
        <fullName evidence="1">PH domain-containing protein</fullName>
    </submittedName>
</protein>
<accession>A0A1G6V6S0</accession>
<sequence>MSVVSGEAKRVSETGEVFVVRPVRAAWMSSVLALVLVVVFTVVAVLLRSSDTGVIFQTSDQVAMIGVGLLLGAGAMLFATPRVRADESGIRVRNVLVGRYFSWEEVLSVSFPDGASFARLELPDDEYYSLLAVQSVDRARAVEAVRSLRKLHKLARGE</sequence>
<dbReference type="Pfam" id="PF10756">
    <property type="entry name" value="bPH_6"/>
    <property type="match status" value="1"/>
</dbReference>
<evidence type="ECO:0000313" key="2">
    <source>
        <dbReference type="Proteomes" id="UP000199494"/>
    </source>
</evidence>
<dbReference type="STRING" id="530584.SAMN05421630_10974"/>